<evidence type="ECO:0008006" key="3">
    <source>
        <dbReference type="Google" id="ProtNLM"/>
    </source>
</evidence>
<protein>
    <recommendedName>
        <fullName evidence="3">DUF883 domain-containing protein</fullName>
    </recommendedName>
</protein>
<evidence type="ECO:0000313" key="1">
    <source>
        <dbReference type="EMBL" id="CAI9121811.1"/>
    </source>
</evidence>
<comment type="caution">
    <text evidence="1">The sequence shown here is derived from an EMBL/GenBank/DDBJ whole genome shotgun (WGS) entry which is preliminary data.</text>
</comment>
<dbReference type="RefSeq" id="WP_289840957.1">
    <property type="nucleotide sequence ID" value="NZ_CATKSH010000024.1"/>
</dbReference>
<keyword evidence="2" id="KW-1185">Reference proteome</keyword>
<organism evidence="1 2">
    <name type="scientific">Brytella acorum</name>
    <dbReference type="NCBI Taxonomy" id="2959299"/>
    <lineage>
        <taxon>Bacteria</taxon>
        <taxon>Pseudomonadati</taxon>
        <taxon>Pseudomonadota</taxon>
        <taxon>Alphaproteobacteria</taxon>
        <taxon>Acetobacterales</taxon>
        <taxon>Acetobacteraceae</taxon>
        <taxon>Brytella</taxon>
    </lineage>
</organism>
<proteinExistence type="predicted"/>
<sequence length="91" mass="9926">MSHEIRKTVDSATKSTQEQLDTLRSQIEQLLSHHINPALLDAADRADYAVATAKEISDKQVKNVSTKVRSQPIAAILISSLVGFIAGRLSK</sequence>
<reference evidence="1" key="1">
    <citation type="submission" date="2023-03" db="EMBL/GenBank/DDBJ databases">
        <authorList>
            <person name="Cleenwerck I."/>
        </authorList>
    </citation>
    <scope>NUCLEOTIDE SEQUENCE</scope>
    <source>
        <strain evidence="1">LMG 32879</strain>
    </source>
</reference>
<dbReference type="EMBL" id="CATKSH010000024">
    <property type="protein sequence ID" value="CAI9121811.1"/>
    <property type="molecule type" value="Genomic_DNA"/>
</dbReference>
<dbReference type="Proteomes" id="UP001176960">
    <property type="component" value="Unassembled WGS sequence"/>
</dbReference>
<accession>A0AA35V3C8</accession>
<gene>
    <name evidence="1" type="ORF">LMG32879_002665</name>
</gene>
<name>A0AA35V3C8_9PROT</name>
<dbReference type="AlphaFoldDB" id="A0AA35V3C8"/>
<evidence type="ECO:0000313" key="2">
    <source>
        <dbReference type="Proteomes" id="UP001176960"/>
    </source>
</evidence>